<reference evidence="2 3" key="1">
    <citation type="submission" date="2021-12" db="EMBL/GenBank/DDBJ databases">
        <title>Genome sequencing of bacteria with rrn-lacking chromosome and rrn-plasmid.</title>
        <authorList>
            <person name="Anda M."/>
            <person name="Iwasaki W."/>
        </authorList>
    </citation>
    <scope>NUCLEOTIDE SEQUENCE [LARGE SCALE GENOMIC DNA]</scope>
    <source>
        <strain evidence="2 3">NBRC 15940</strain>
    </source>
</reference>
<evidence type="ECO:0000256" key="1">
    <source>
        <dbReference type="SAM" id="SignalP"/>
    </source>
</evidence>
<comment type="caution">
    <text evidence="2">The sequence shown here is derived from an EMBL/GenBank/DDBJ whole genome shotgun (WGS) entry which is preliminary data.</text>
</comment>
<evidence type="ECO:0000313" key="2">
    <source>
        <dbReference type="EMBL" id="GJM64391.1"/>
    </source>
</evidence>
<dbReference type="EMBL" id="BQKE01000005">
    <property type="protein sequence ID" value="GJM64391.1"/>
    <property type="molecule type" value="Genomic_DNA"/>
</dbReference>
<dbReference type="RefSeq" id="WP_338239454.1">
    <property type="nucleotide sequence ID" value="NZ_BQKE01000005.1"/>
</dbReference>
<dbReference type="AlphaFoldDB" id="A0AAN5APJ5"/>
<keyword evidence="3" id="KW-1185">Reference proteome</keyword>
<dbReference type="PROSITE" id="PS51257">
    <property type="entry name" value="PROKAR_LIPOPROTEIN"/>
    <property type="match status" value="1"/>
</dbReference>
<gene>
    <name evidence="2" type="ORF">PEDI_49430</name>
</gene>
<name>A0AAN5APJ5_9BACT</name>
<dbReference type="Proteomes" id="UP001310022">
    <property type="component" value="Unassembled WGS sequence"/>
</dbReference>
<protein>
    <submittedName>
        <fullName evidence="2">Uncharacterized protein</fullName>
    </submittedName>
</protein>
<accession>A0AAN5APJ5</accession>
<sequence length="336" mass="37238">MKIFNLYQFERFALLFFVAVFFVACSDSTTVDNPDPGPDPEPECEVQSPEALMISVNGEEVPMNEGKDLSEFDKRIVLGGKDASLLFMDDAGNSWGTKEGEEDALEGDLMVKTETCGENSAIEIKDAGDAKVAVVNAHIDNEKYKIEIEDQNFCFDFDWDYTAANGDVKKIWMIGVVNTVKGQMPEAAWGKGVAMTQNADNPALWEADIWAYNPWQGDDDLNNTPLDNGYQFMLVYNANGVWGDEDGTVSLDWGIEKGAEQDLSETSGDFLVKAFVKDNTGKETVNECSTAIEFEEDGEMKIGNDAVKRDFPGSADKGVHFTFNVETLKYSFKLNE</sequence>
<organism evidence="2 3">
    <name type="scientific">Persicobacter diffluens</name>
    <dbReference type="NCBI Taxonomy" id="981"/>
    <lineage>
        <taxon>Bacteria</taxon>
        <taxon>Pseudomonadati</taxon>
        <taxon>Bacteroidota</taxon>
        <taxon>Cytophagia</taxon>
        <taxon>Cytophagales</taxon>
        <taxon>Persicobacteraceae</taxon>
        <taxon>Persicobacter</taxon>
    </lineage>
</organism>
<feature type="chain" id="PRO_5043044083" evidence="1">
    <location>
        <begin position="27"/>
        <end position="336"/>
    </location>
</feature>
<evidence type="ECO:0000313" key="3">
    <source>
        <dbReference type="Proteomes" id="UP001310022"/>
    </source>
</evidence>
<keyword evidence="1" id="KW-0732">Signal</keyword>
<proteinExistence type="predicted"/>
<feature type="signal peptide" evidence="1">
    <location>
        <begin position="1"/>
        <end position="26"/>
    </location>
</feature>